<comment type="caution">
    <text evidence="2">The sequence shown here is derived from an EMBL/GenBank/DDBJ whole genome shotgun (WGS) entry which is preliminary data.</text>
</comment>
<dbReference type="Proteomes" id="UP000231484">
    <property type="component" value="Unassembled WGS sequence"/>
</dbReference>
<organism evidence="2 3">
    <name type="scientific">Snodgrassella alvi</name>
    <dbReference type="NCBI Taxonomy" id="1196083"/>
    <lineage>
        <taxon>Bacteria</taxon>
        <taxon>Pseudomonadati</taxon>
        <taxon>Pseudomonadota</taxon>
        <taxon>Betaproteobacteria</taxon>
        <taxon>Neisseriales</taxon>
        <taxon>Neisseriaceae</taxon>
        <taxon>Snodgrassella</taxon>
    </lineage>
</organism>
<gene>
    <name evidence="2" type="ORF">BHC48_07940</name>
</gene>
<dbReference type="InterPro" id="IPR031939">
    <property type="entry name" value="Adhesin_E-like"/>
</dbReference>
<evidence type="ECO:0000313" key="3">
    <source>
        <dbReference type="Proteomes" id="UP000231484"/>
    </source>
</evidence>
<reference evidence="2 3" key="1">
    <citation type="journal article" date="2017" name="MBio">
        <title>Type VI secretion-mediated competition in the bee gut microbiome.</title>
        <authorList>
            <person name="Steele M.I."/>
            <person name="Kwong W.K."/>
            <person name="Powell J.E."/>
            <person name="Whiteley M."/>
            <person name="Moran N.A."/>
        </authorList>
    </citation>
    <scope>NUCLEOTIDE SEQUENCE [LARGE SCALE GENOMIC DNA]</scope>
    <source>
        <strain evidence="2 3">Occ4-2</strain>
    </source>
</reference>
<evidence type="ECO:0000313" key="2">
    <source>
        <dbReference type="EMBL" id="PIT49916.1"/>
    </source>
</evidence>
<sequence>MLSACNTTSNLRTETKGGWINLGVSASGNVQYALDSSSIRHQNDLVTFRDRKTIINPKQQYYNNTPAYKTAISTTQIDCKRKQFRILDVELLDAKNELIRQDHFSDSELRPMGITNGSAAQQQYKYVCSH</sequence>
<dbReference type="EMBL" id="MEIQ01000045">
    <property type="protein sequence ID" value="PIT49916.1"/>
    <property type="molecule type" value="Genomic_DNA"/>
</dbReference>
<accession>A0A2N9XNL1</accession>
<name>A0A2N9XNL1_9NEIS</name>
<dbReference type="Pfam" id="PF16747">
    <property type="entry name" value="Adhesin_E"/>
    <property type="match status" value="1"/>
</dbReference>
<dbReference type="AlphaFoldDB" id="A0A2N9XNL1"/>
<evidence type="ECO:0000259" key="1">
    <source>
        <dbReference type="Pfam" id="PF16747"/>
    </source>
</evidence>
<proteinExistence type="predicted"/>
<protein>
    <recommendedName>
        <fullName evidence="1">Surface-adhesin protein E-like domain-containing protein</fullName>
    </recommendedName>
</protein>
<feature type="domain" description="Surface-adhesin protein E-like" evidence="1">
    <location>
        <begin position="19"/>
        <end position="129"/>
    </location>
</feature>